<comment type="caution">
    <text evidence="2">The sequence shown here is derived from an EMBL/GenBank/DDBJ whole genome shotgun (WGS) entry which is preliminary data.</text>
</comment>
<dbReference type="OrthoDB" id="1492465at2"/>
<dbReference type="CDD" id="cd00531">
    <property type="entry name" value="NTF2_like"/>
    <property type="match status" value="1"/>
</dbReference>
<dbReference type="InterPro" id="IPR032710">
    <property type="entry name" value="NTF2-like_dom_sf"/>
</dbReference>
<dbReference type="SUPFAM" id="SSF54427">
    <property type="entry name" value="NTF2-like"/>
    <property type="match status" value="1"/>
</dbReference>
<dbReference type="Gene3D" id="3.10.450.50">
    <property type="match status" value="1"/>
</dbReference>
<evidence type="ECO:0000259" key="1">
    <source>
        <dbReference type="Pfam" id="PF13577"/>
    </source>
</evidence>
<dbReference type="EMBL" id="CYGY02000001">
    <property type="protein sequence ID" value="SIT34990.1"/>
    <property type="molecule type" value="Genomic_DNA"/>
</dbReference>
<sequence>MSQNEAFSPARVVDRMIIQHVMAQWCHAVDRLDRQGMLAVFHDGATDSHGPYIGPVEGLVDWVLERHKAIPFSSHFIGNMLIDFASEDVAIVETYVRTIQQYPPEAKAQIAQFTGGASGAEGSYVDVFTSSRYLDRFERRDGQWRIAERTLIQDWKRLDEVKVMALQPKKGWILGKRDGNDESQIVRRQFGLDAAV</sequence>
<keyword evidence="3" id="KW-1185">Reference proteome</keyword>
<name>A0A1N7RIP5_9BURK</name>
<evidence type="ECO:0000313" key="2">
    <source>
        <dbReference type="EMBL" id="SIT34990.1"/>
    </source>
</evidence>
<dbReference type="InterPro" id="IPR037401">
    <property type="entry name" value="SnoaL-like"/>
</dbReference>
<evidence type="ECO:0000313" key="3">
    <source>
        <dbReference type="Proteomes" id="UP000195569"/>
    </source>
</evidence>
<protein>
    <recommendedName>
        <fullName evidence="1">SnoaL-like domain-containing protein</fullName>
    </recommendedName>
</protein>
<organism evidence="2 3">
    <name type="scientific">Paraburkholderia piptadeniae</name>
    <dbReference type="NCBI Taxonomy" id="1701573"/>
    <lineage>
        <taxon>Bacteria</taxon>
        <taxon>Pseudomonadati</taxon>
        <taxon>Pseudomonadota</taxon>
        <taxon>Betaproteobacteria</taxon>
        <taxon>Burkholderiales</taxon>
        <taxon>Burkholderiaceae</taxon>
        <taxon>Paraburkholderia</taxon>
    </lineage>
</organism>
<dbReference type="Pfam" id="PF13577">
    <property type="entry name" value="SnoaL_4"/>
    <property type="match status" value="1"/>
</dbReference>
<reference evidence="2" key="1">
    <citation type="submission" date="2016-12" db="EMBL/GenBank/DDBJ databases">
        <authorList>
            <person name="Moulin L."/>
        </authorList>
    </citation>
    <scope>NUCLEOTIDE SEQUENCE [LARGE SCALE GENOMIC DNA]</scope>
    <source>
        <strain evidence="2">STM 7183</strain>
    </source>
</reference>
<accession>A0A1N7RIP5</accession>
<proteinExistence type="predicted"/>
<gene>
    <name evidence="2" type="ORF">BN2476_10041</name>
</gene>
<feature type="domain" description="SnoaL-like" evidence="1">
    <location>
        <begin position="12"/>
        <end position="150"/>
    </location>
</feature>
<dbReference type="Proteomes" id="UP000195569">
    <property type="component" value="Unassembled WGS sequence"/>
</dbReference>
<dbReference type="AlphaFoldDB" id="A0A1N7RIP5"/>